<dbReference type="EMBL" id="AAPH01000015">
    <property type="protein sequence ID" value="EAS42964.1"/>
    <property type="molecule type" value="Genomic_DNA"/>
</dbReference>
<gene>
    <name evidence="2" type="ORF">P3TCK_14153</name>
</gene>
<dbReference type="Gene3D" id="2.50.20.10">
    <property type="entry name" value="Lipoprotein localisation LolA/LolB/LppX"/>
    <property type="match status" value="1"/>
</dbReference>
<evidence type="ECO:0000259" key="1">
    <source>
        <dbReference type="Pfam" id="PF17131"/>
    </source>
</evidence>
<organism evidence="2 3">
    <name type="scientific">Photobacterium profundum 3TCK</name>
    <dbReference type="NCBI Taxonomy" id="314280"/>
    <lineage>
        <taxon>Bacteria</taxon>
        <taxon>Pseudomonadati</taxon>
        <taxon>Pseudomonadota</taxon>
        <taxon>Gammaproteobacteria</taxon>
        <taxon>Vibrionales</taxon>
        <taxon>Vibrionaceae</taxon>
        <taxon>Photobacterium</taxon>
    </lineage>
</organism>
<dbReference type="CDD" id="cd16329">
    <property type="entry name" value="LolA_like"/>
    <property type="match status" value="1"/>
</dbReference>
<dbReference type="AlphaFoldDB" id="Q1Z325"/>
<evidence type="ECO:0000313" key="3">
    <source>
        <dbReference type="Proteomes" id="UP000003789"/>
    </source>
</evidence>
<proteinExistence type="predicted"/>
<dbReference type="HOGENOM" id="CLU_081285_0_0_6"/>
<sequence length="298" mass="33802">MFNSYFSPHTARRFQFNRTLVCAVLLALTLPISSLVLANESIDQLEGIAQPESLTQLEKIAQPKHRNQQAVTTMISKADSYRIHPGAAKVVSLVKLYKSNTLDKTRQYNVYTRPNRESLVVFKSAVEAGQKMLMIEDNYWLLMPKSRRPIRITPMQKLLGEASVGDISTLTWSEDYQGEWVKSTSIKTPNGTEVTTHQLKLTAKTKGASYQTIDLWLDANNDFPIKADLYLRSGKMAKQAWFTQGLREGVTSVVAMTLLDKIQPNKKTIIEYQAISRQTLEDKYYNPAYLSRNSVSEL</sequence>
<protein>
    <recommendedName>
        <fullName evidence="1">Uncharacterized protein TP-0789 domain-containing protein</fullName>
    </recommendedName>
</protein>
<feature type="domain" description="Uncharacterized protein TP-0789" evidence="1">
    <location>
        <begin position="116"/>
        <end position="292"/>
    </location>
</feature>
<dbReference type="RefSeq" id="WP_006230727.1">
    <property type="nucleotide sequence ID" value="NZ_CH724135.1"/>
</dbReference>
<name>Q1Z325_9GAMM</name>
<reference evidence="2 3" key="1">
    <citation type="submission" date="2006-03" db="EMBL/GenBank/DDBJ databases">
        <authorList>
            <person name="Bartlett D.H."/>
            <person name="Valle G."/>
            <person name="Lauro F.M."/>
            <person name="Vezzi A."/>
            <person name="Simonato F."/>
            <person name="Eloe E."/>
            <person name="Vitulo N."/>
            <person name="Stratton T.K."/>
            <person name="D'angelo M."/>
            <person name="Ferriera S."/>
            <person name="Johnson J."/>
            <person name="Kravitz S."/>
            <person name="Beeson K."/>
            <person name="Sutton G."/>
            <person name="Rogers Y."/>
            <person name="Friedman R."/>
            <person name="Frazier M."/>
            <person name="Venter J.C."/>
        </authorList>
    </citation>
    <scope>NUCLEOTIDE SEQUENCE [LARGE SCALE GENOMIC DNA]</scope>
    <source>
        <strain evidence="2 3">3TCK</strain>
    </source>
</reference>
<evidence type="ECO:0000313" key="2">
    <source>
        <dbReference type="EMBL" id="EAS42964.1"/>
    </source>
</evidence>
<comment type="caution">
    <text evidence="2">The sequence shown here is derived from an EMBL/GenBank/DDBJ whole genome shotgun (WGS) entry which is preliminary data.</text>
</comment>
<dbReference type="Pfam" id="PF17131">
    <property type="entry name" value="LolA_like"/>
    <property type="match status" value="1"/>
</dbReference>
<accession>Q1Z325</accession>
<dbReference type="InterPro" id="IPR033399">
    <property type="entry name" value="TP_0789-like"/>
</dbReference>
<dbReference type="Proteomes" id="UP000003789">
    <property type="component" value="Unassembled WGS sequence"/>
</dbReference>